<accession>M5S322</accession>
<dbReference type="PATRIC" id="fig|1265738.3.peg.2492"/>
<gene>
    <name evidence="2" type="ORF">RMSM_02484</name>
</gene>
<dbReference type="InterPro" id="IPR002686">
    <property type="entry name" value="Transposase_17"/>
</dbReference>
<name>M5S322_9BACT</name>
<dbReference type="Proteomes" id="UP000011991">
    <property type="component" value="Unassembled WGS sequence"/>
</dbReference>
<dbReference type="InterPro" id="IPR036515">
    <property type="entry name" value="Transposase_17_sf"/>
</dbReference>
<sequence>MEGDMQGEFFNPKAELLVHDRLRPHWSQSGAIVFATFRCIDSIPKSVMQRWDREKNDWLDRRGLLKSRHWSDVLATLEASIHAEFSKHFNRCREDFLDTCRGRCLLRRPELAKIVGDALMHFAGQRYALGDFIVMPNHVHLLAAFPDEDAMEKQFDSWLHFTAFRIHQTIGEKGHFWQQEPFDHLVRSLAQYEYLVRYIEENPRKARLQPGEYLYHRDQCR</sequence>
<dbReference type="SUPFAM" id="SSF143422">
    <property type="entry name" value="Transposase IS200-like"/>
    <property type="match status" value="1"/>
</dbReference>
<dbReference type="Gene3D" id="3.30.70.1290">
    <property type="entry name" value="Transposase IS200-like"/>
    <property type="match status" value="1"/>
</dbReference>
<dbReference type="EMBL" id="ANOG01000351">
    <property type="protein sequence ID" value="EMI20589.1"/>
    <property type="molecule type" value="Genomic_DNA"/>
</dbReference>
<reference evidence="2 3" key="1">
    <citation type="journal article" date="2013" name="Mar. Genomics">
        <title>Expression of sulfatases in Rhodopirellula baltica and the diversity of sulfatases in the genus Rhodopirellula.</title>
        <authorList>
            <person name="Wegner C.E."/>
            <person name="Richter-Heitmann T."/>
            <person name="Klindworth A."/>
            <person name="Klockow C."/>
            <person name="Richter M."/>
            <person name="Achstetter T."/>
            <person name="Glockner F.O."/>
            <person name="Harder J."/>
        </authorList>
    </citation>
    <scope>NUCLEOTIDE SEQUENCE [LARGE SCALE GENOMIC DNA]</scope>
    <source>
        <strain evidence="2 3">SM1</strain>
    </source>
</reference>
<comment type="caution">
    <text evidence="2">The sequence shown here is derived from an EMBL/GenBank/DDBJ whole genome shotgun (WGS) entry which is preliminary data.</text>
</comment>
<protein>
    <submittedName>
        <fullName evidence="2">Protein containing DUF1568</fullName>
    </submittedName>
</protein>
<feature type="domain" description="Transposase IS200-like" evidence="1">
    <location>
        <begin position="28"/>
        <end position="202"/>
    </location>
</feature>
<dbReference type="PANTHER" id="PTHR36966">
    <property type="entry name" value="REP-ASSOCIATED TYROSINE TRANSPOSASE"/>
    <property type="match status" value="1"/>
</dbReference>
<dbReference type="GO" id="GO:0004803">
    <property type="term" value="F:transposase activity"/>
    <property type="evidence" value="ECO:0007669"/>
    <property type="project" value="InterPro"/>
</dbReference>
<dbReference type="PANTHER" id="PTHR36966:SF1">
    <property type="entry name" value="REP-ASSOCIATED TYROSINE TRANSPOSASE"/>
    <property type="match status" value="1"/>
</dbReference>
<organism evidence="2 3">
    <name type="scientific">Rhodopirellula maiorica SM1</name>
    <dbReference type="NCBI Taxonomy" id="1265738"/>
    <lineage>
        <taxon>Bacteria</taxon>
        <taxon>Pseudomonadati</taxon>
        <taxon>Planctomycetota</taxon>
        <taxon>Planctomycetia</taxon>
        <taxon>Pirellulales</taxon>
        <taxon>Pirellulaceae</taxon>
        <taxon>Novipirellula</taxon>
    </lineage>
</organism>
<dbReference type="GO" id="GO:0043565">
    <property type="term" value="F:sequence-specific DNA binding"/>
    <property type="evidence" value="ECO:0007669"/>
    <property type="project" value="TreeGrafter"/>
</dbReference>
<dbReference type="GO" id="GO:0006313">
    <property type="term" value="P:DNA transposition"/>
    <property type="evidence" value="ECO:0007669"/>
    <property type="project" value="InterPro"/>
</dbReference>
<evidence type="ECO:0000259" key="1">
    <source>
        <dbReference type="SMART" id="SM01321"/>
    </source>
</evidence>
<dbReference type="SMART" id="SM01321">
    <property type="entry name" value="Y1_Tnp"/>
    <property type="match status" value="1"/>
</dbReference>
<evidence type="ECO:0000313" key="2">
    <source>
        <dbReference type="EMBL" id="EMI20589.1"/>
    </source>
</evidence>
<keyword evidence="3" id="KW-1185">Reference proteome</keyword>
<proteinExistence type="predicted"/>
<evidence type="ECO:0000313" key="3">
    <source>
        <dbReference type="Proteomes" id="UP000011991"/>
    </source>
</evidence>
<dbReference type="InterPro" id="IPR052715">
    <property type="entry name" value="RAYT_transposase"/>
</dbReference>
<dbReference type="AlphaFoldDB" id="M5S322"/>